<evidence type="ECO:0000313" key="2">
    <source>
        <dbReference type="Proteomes" id="UP000008311"/>
    </source>
</evidence>
<evidence type="ECO:0000313" key="1">
    <source>
        <dbReference type="EMBL" id="EEF24421.1"/>
    </source>
</evidence>
<dbReference type="EMBL" id="EQ982300">
    <property type="protein sequence ID" value="EEF24421.1"/>
    <property type="molecule type" value="Genomic_DNA"/>
</dbReference>
<dbReference type="Proteomes" id="UP000008311">
    <property type="component" value="Unassembled WGS sequence"/>
</dbReference>
<keyword evidence="2" id="KW-1185">Reference proteome</keyword>
<proteinExistence type="predicted"/>
<accession>B9TI94</accession>
<dbReference type="AlphaFoldDB" id="B9TI94"/>
<dbReference type="InParanoid" id="B9TI94"/>
<sequence length="67" mass="7593">MACNRLRRAWRREQFRPPTIATATQFAEQTRAAIQPQGNGILETAAEFVRLEKTEIVRLPGSAPWIA</sequence>
<organism evidence="1 2">
    <name type="scientific">Ricinus communis</name>
    <name type="common">Castor bean</name>
    <dbReference type="NCBI Taxonomy" id="3988"/>
    <lineage>
        <taxon>Eukaryota</taxon>
        <taxon>Viridiplantae</taxon>
        <taxon>Streptophyta</taxon>
        <taxon>Embryophyta</taxon>
        <taxon>Tracheophyta</taxon>
        <taxon>Spermatophyta</taxon>
        <taxon>Magnoliopsida</taxon>
        <taxon>eudicotyledons</taxon>
        <taxon>Gunneridae</taxon>
        <taxon>Pentapetalae</taxon>
        <taxon>rosids</taxon>
        <taxon>fabids</taxon>
        <taxon>Malpighiales</taxon>
        <taxon>Euphorbiaceae</taxon>
        <taxon>Acalyphoideae</taxon>
        <taxon>Acalypheae</taxon>
        <taxon>Ricinus</taxon>
    </lineage>
</organism>
<protein>
    <submittedName>
        <fullName evidence="1">Uncharacterized protein</fullName>
    </submittedName>
</protein>
<gene>
    <name evidence="1" type="ORF">RCOM_1865890</name>
</gene>
<reference evidence="2" key="1">
    <citation type="journal article" date="2010" name="Nat. Biotechnol.">
        <title>Draft genome sequence of the oilseed species Ricinus communis.</title>
        <authorList>
            <person name="Chan A.P."/>
            <person name="Crabtree J."/>
            <person name="Zhao Q."/>
            <person name="Lorenzi H."/>
            <person name="Orvis J."/>
            <person name="Puiu D."/>
            <person name="Melake-Berhan A."/>
            <person name="Jones K.M."/>
            <person name="Redman J."/>
            <person name="Chen G."/>
            <person name="Cahoon E.B."/>
            <person name="Gedil M."/>
            <person name="Stanke M."/>
            <person name="Haas B.J."/>
            <person name="Wortman J.R."/>
            <person name="Fraser-Liggett C.M."/>
            <person name="Ravel J."/>
            <person name="Rabinowicz P.D."/>
        </authorList>
    </citation>
    <scope>NUCLEOTIDE SEQUENCE [LARGE SCALE GENOMIC DNA]</scope>
    <source>
        <strain evidence="2">cv. Hale</strain>
    </source>
</reference>
<name>B9TI94_RICCO</name>